<accession>A0ACB8LPX1</accession>
<organism evidence="1 2">
    <name type="scientific">Citrus sinensis</name>
    <name type="common">Sweet orange</name>
    <name type="synonym">Citrus aurantium var. sinensis</name>
    <dbReference type="NCBI Taxonomy" id="2711"/>
    <lineage>
        <taxon>Eukaryota</taxon>
        <taxon>Viridiplantae</taxon>
        <taxon>Streptophyta</taxon>
        <taxon>Embryophyta</taxon>
        <taxon>Tracheophyta</taxon>
        <taxon>Spermatophyta</taxon>
        <taxon>Magnoliopsida</taxon>
        <taxon>eudicotyledons</taxon>
        <taxon>Gunneridae</taxon>
        <taxon>Pentapetalae</taxon>
        <taxon>rosids</taxon>
        <taxon>malvids</taxon>
        <taxon>Sapindales</taxon>
        <taxon>Rutaceae</taxon>
        <taxon>Aurantioideae</taxon>
        <taxon>Citrus</taxon>
    </lineage>
</organism>
<evidence type="ECO:0000313" key="1">
    <source>
        <dbReference type="EMBL" id="KAH9775448.1"/>
    </source>
</evidence>
<keyword evidence="2" id="KW-1185">Reference proteome</keyword>
<sequence>MGGCCCCSSKGVERNSTPAYYYQYPRASEERLPLSSHHGAGSALSRGLLVDTNLETSVPDAYRPPPAPTPFDANVRHPQTPPVVQEICSNKSDPSVQTTPVPVQDTLGGNSQETSSKCDDLKEPESKTVANVELESTKELEVELSKSVHHVVAVIEEEDVCPTCLEEYDAENPRIITKCEHHFHLACIFEWMERSDTCPVCNQLFFNRLLRLHFWYYGACGGSFNAITSGLS</sequence>
<reference evidence="2" key="1">
    <citation type="journal article" date="2023" name="Hortic. Res.">
        <title>A chromosome-level phased genome enabling allele-level studies in sweet orange: a case study on citrus Huanglongbing tolerance.</title>
        <authorList>
            <person name="Wu B."/>
            <person name="Yu Q."/>
            <person name="Deng Z."/>
            <person name="Duan Y."/>
            <person name="Luo F."/>
            <person name="Gmitter F. Jr."/>
        </authorList>
    </citation>
    <scope>NUCLEOTIDE SEQUENCE [LARGE SCALE GENOMIC DNA]</scope>
    <source>
        <strain evidence="2">cv. Valencia</strain>
    </source>
</reference>
<name>A0ACB8LPX1_CITSI</name>
<dbReference type="Proteomes" id="UP000829398">
    <property type="component" value="Chromosome 3"/>
</dbReference>
<gene>
    <name evidence="1" type="ORF">KPL71_006411</name>
</gene>
<proteinExistence type="predicted"/>
<evidence type="ECO:0000313" key="2">
    <source>
        <dbReference type="Proteomes" id="UP000829398"/>
    </source>
</evidence>
<dbReference type="EMBL" id="CM039172">
    <property type="protein sequence ID" value="KAH9775448.1"/>
    <property type="molecule type" value="Genomic_DNA"/>
</dbReference>
<protein>
    <submittedName>
        <fullName evidence="1">RING-type domain-containing protein</fullName>
    </submittedName>
</protein>
<comment type="caution">
    <text evidence="1">The sequence shown here is derived from an EMBL/GenBank/DDBJ whole genome shotgun (WGS) entry which is preliminary data.</text>
</comment>